<comment type="caution">
    <text evidence="8">The sequence shown here is derived from an EMBL/GenBank/DDBJ whole genome shotgun (WGS) entry which is preliminary data.</text>
</comment>
<evidence type="ECO:0000256" key="5">
    <source>
        <dbReference type="PROSITE-ProRule" id="PRU00277"/>
    </source>
</evidence>
<dbReference type="InterPro" id="IPR001179">
    <property type="entry name" value="PPIase_FKBP_dom"/>
</dbReference>
<evidence type="ECO:0000313" key="8">
    <source>
        <dbReference type="EMBL" id="GAA0545008.1"/>
    </source>
</evidence>
<evidence type="ECO:0000256" key="4">
    <source>
        <dbReference type="ARBA" id="ARBA00023235"/>
    </source>
</evidence>
<name>A0ABN1DKA8_9GAMM</name>
<organism evidence="8 9">
    <name type="scientific">Rheinheimera aquimaris</name>
    <dbReference type="NCBI Taxonomy" id="412437"/>
    <lineage>
        <taxon>Bacteria</taxon>
        <taxon>Pseudomonadati</taxon>
        <taxon>Pseudomonadota</taxon>
        <taxon>Gammaproteobacteria</taxon>
        <taxon>Chromatiales</taxon>
        <taxon>Chromatiaceae</taxon>
        <taxon>Rheinheimera</taxon>
    </lineage>
</organism>
<keyword evidence="3 5" id="KW-0697">Rotamase</keyword>
<comment type="catalytic activity">
    <reaction evidence="1 5 6">
        <text>[protein]-peptidylproline (omega=180) = [protein]-peptidylproline (omega=0)</text>
        <dbReference type="Rhea" id="RHEA:16237"/>
        <dbReference type="Rhea" id="RHEA-COMP:10747"/>
        <dbReference type="Rhea" id="RHEA-COMP:10748"/>
        <dbReference type="ChEBI" id="CHEBI:83833"/>
        <dbReference type="ChEBI" id="CHEBI:83834"/>
        <dbReference type="EC" id="5.2.1.8"/>
    </reaction>
</comment>
<proteinExistence type="inferred from homology"/>
<dbReference type="PANTHER" id="PTHR43811:SF19">
    <property type="entry name" value="39 KDA FK506-BINDING NUCLEAR PROTEIN"/>
    <property type="match status" value="1"/>
</dbReference>
<evidence type="ECO:0000256" key="1">
    <source>
        <dbReference type="ARBA" id="ARBA00000971"/>
    </source>
</evidence>
<dbReference type="InterPro" id="IPR046357">
    <property type="entry name" value="PPIase_dom_sf"/>
</dbReference>
<evidence type="ECO:0000313" key="9">
    <source>
        <dbReference type="Proteomes" id="UP001501169"/>
    </source>
</evidence>
<dbReference type="SUPFAM" id="SSF54534">
    <property type="entry name" value="FKBP-like"/>
    <property type="match status" value="1"/>
</dbReference>
<protein>
    <recommendedName>
        <fullName evidence="6">Peptidyl-prolyl cis-trans isomerase</fullName>
        <ecNumber evidence="6">5.2.1.8</ecNumber>
    </recommendedName>
</protein>
<dbReference type="EMBL" id="BAAAEO010000002">
    <property type="protein sequence ID" value="GAA0545008.1"/>
    <property type="molecule type" value="Genomic_DNA"/>
</dbReference>
<evidence type="ECO:0000259" key="7">
    <source>
        <dbReference type="PROSITE" id="PS50059"/>
    </source>
</evidence>
<dbReference type="EC" id="5.2.1.8" evidence="6"/>
<dbReference type="Pfam" id="PF00254">
    <property type="entry name" value="FKBP_C"/>
    <property type="match status" value="1"/>
</dbReference>
<dbReference type="PROSITE" id="PS50059">
    <property type="entry name" value="FKBP_PPIASE"/>
    <property type="match status" value="1"/>
</dbReference>
<sequence>MNAEVKIEDLIEGSGKAAKRGALVTAHYRGWLEDGTEFDSSYKRGEPFQIVLSNNRVIQGWILGLKGMKTGGKRKLWVPAELAYGERQIGTMIPPNSNLIFEIELLEVLTRDD</sequence>
<gene>
    <name evidence="8" type="ORF">GCM10009098_10680</name>
</gene>
<keyword evidence="9" id="KW-1185">Reference proteome</keyword>
<comment type="similarity">
    <text evidence="2 6">Belongs to the FKBP-type PPIase family.</text>
</comment>
<feature type="domain" description="PPIase FKBP-type" evidence="7">
    <location>
        <begin position="21"/>
        <end position="109"/>
    </location>
</feature>
<evidence type="ECO:0000256" key="2">
    <source>
        <dbReference type="ARBA" id="ARBA00006577"/>
    </source>
</evidence>
<dbReference type="PANTHER" id="PTHR43811">
    <property type="entry name" value="FKBP-TYPE PEPTIDYL-PROLYL CIS-TRANS ISOMERASE FKPA"/>
    <property type="match status" value="1"/>
</dbReference>
<reference evidence="8 9" key="1">
    <citation type="journal article" date="2019" name="Int. J. Syst. Evol. Microbiol.">
        <title>The Global Catalogue of Microorganisms (GCM) 10K type strain sequencing project: providing services to taxonomists for standard genome sequencing and annotation.</title>
        <authorList>
            <consortium name="The Broad Institute Genomics Platform"/>
            <consortium name="The Broad Institute Genome Sequencing Center for Infectious Disease"/>
            <person name="Wu L."/>
            <person name="Ma J."/>
        </authorList>
    </citation>
    <scope>NUCLEOTIDE SEQUENCE [LARGE SCALE GENOMIC DNA]</scope>
    <source>
        <strain evidence="8 9">JCM 14331</strain>
    </source>
</reference>
<dbReference type="GO" id="GO:0016853">
    <property type="term" value="F:isomerase activity"/>
    <property type="evidence" value="ECO:0007669"/>
    <property type="project" value="UniProtKB-KW"/>
</dbReference>
<accession>A0ABN1DKA8</accession>
<evidence type="ECO:0000256" key="3">
    <source>
        <dbReference type="ARBA" id="ARBA00023110"/>
    </source>
</evidence>
<dbReference type="Gene3D" id="3.10.50.40">
    <property type="match status" value="1"/>
</dbReference>
<dbReference type="Proteomes" id="UP001501169">
    <property type="component" value="Unassembled WGS sequence"/>
</dbReference>
<dbReference type="RefSeq" id="WP_226766083.1">
    <property type="nucleotide sequence ID" value="NZ_BAAAEO010000002.1"/>
</dbReference>
<evidence type="ECO:0000256" key="6">
    <source>
        <dbReference type="RuleBase" id="RU003915"/>
    </source>
</evidence>
<keyword evidence="4 5" id="KW-0413">Isomerase</keyword>